<evidence type="ECO:0000313" key="1">
    <source>
        <dbReference type="EMBL" id="KAJ8114015.1"/>
    </source>
</evidence>
<proteinExistence type="predicted"/>
<sequence length="860" mass="96419">MKAMQSHIVKLKALQESRKIRERSIPHTNRQESPLFEPEHTESPATPEPQRGKGDEIEDLAPIMTPAASQEGPTLKRKAEELPDMTGDEYEDDGNDIVEPHDPDSEPLPDLPMYHPAVKEVESTCNSIVSELEDFMESSKYRDEEVEYLLQEAKELEHPPHETHILRIALVGPAGQGKSSLVNSMLGCENLAIHAADGNSCTYVVVEYAQAADSQKSLFEASVEFHSRQACRDIVKSQVKSFFEYLELNDDVDDEEANDSRLAAGTCTDLLRSLFMGRPEFLDQEHAEEFLGRHESAEDPQLIKKLITWTDNILDEFMPSGDCNDVATLTGTTASEISESIQPFTMKVDFPSFAGTDIVCCPWPLVKKVRVSLKSRILAQGTVIADLPGTSDKNRARVEAARRYLQQCDMTIVVNKIDRAIDDAALHNAINDSFRRRRSGNTIVVCTRSDDLNITTKSSIPSIPAEEKAMAEISQMDAEISKQLQQVGARLSSPAVRKDPDEKYNLMAKRERIEREKNDLARRRLGVRVSARNRHVKQGMADQYRQDTKDRTPLPVFCVSNPIYMQHLGGNFLKKSPPDLTLKETEIPALRNHIFSKPSLGRFATLEHYCTSQLAAFFNTIEMSCSVSKIKRKKDLERTFHKTRAKIPETVQEYADAFEENDISELYKVIERWSGSGKRNASLKPAGYTAVLKHNGSWGTKTVLPQEWNQHLLLTVQNDLNPLFEHIHNVVCDHLSISISEAICGAITTLEETLKVDPAATLSGAIIAFKQNLKEHRTQIDIICKKFNAALKKQIRTIQLRATTDDPTHYFTEAMKPIYTASVRAPKQRGQRVHDARAGAFTRGTTTQNGPFMAISAGIA</sequence>
<comment type="caution">
    <text evidence="1">The sequence shown here is derived from an EMBL/GenBank/DDBJ whole genome shotgun (WGS) entry which is preliminary data.</text>
</comment>
<evidence type="ECO:0000313" key="2">
    <source>
        <dbReference type="Proteomes" id="UP001153331"/>
    </source>
</evidence>
<accession>A0ACC2IFN1</accession>
<organism evidence="1 2">
    <name type="scientific">Boeremia exigua</name>
    <dbReference type="NCBI Taxonomy" id="749465"/>
    <lineage>
        <taxon>Eukaryota</taxon>
        <taxon>Fungi</taxon>
        <taxon>Dikarya</taxon>
        <taxon>Ascomycota</taxon>
        <taxon>Pezizomycotina</taxon>
        <taxon>Dothideomycetes</taxon>
        <taxon>Pleosporomycetidae</taxon>
        <taxon>Pleosporales</taxon>
        <taxon>Pleosporineae</taxon>
        <taxon>Didymellaceae</taxon>
        <taxon>Boeremia</taxon>
    </lineage>
</organism>
<gene>
    <name evidence="1" type="ORF">OPT61_g4000</name>
</gene>
<keyword evidence="2" id="KW-1185">Reference proteome</keyword>
<protein>
    <submittedName>
        <fullName evidence="1">Uncharacterized protein</fullName>
    </submittedName>
</protein>
<reference evidence="1" key="1">
    <citation type="submission" date="2022-11" db="EMBL/GenBank/DDBJ databases">
        <title>Genome Sequence of Boeremia exigua.</title>
        <authorList>
            <person name="Buettner E."/>
        </authorList>
    </citation>
    <scope>NUCLEOTIDE SEQUENCE</scope>
    <source>
        <strain evidence="1">CU02</strain>
    </source>
</reference>
<dbReference type="EMBL" id="JAPHNI010000218">
    <property type="protein sequence ID" value="KAJ8114015.1"/>
    <property type="molecule type" value="Genomic_DNA"/>
</dbReference>
<name>A0ACC2IFN1_9PLEO</name>
<dbReference type="Proteomes" id="UP001153331">
    <property type="component" value="Unassembled WGS sequence"/>
</dbReference>